<dbReference type="InterPro" id="IPR050259">
    <property type="entry name" value="SDR"/>
</dbReference>
<comment type="similarity">
    <text evidence="1">Belongs to the short-chain dehydrogenases/reductases (SDR) family.</text>
</comment>
<dbReference type="PANTHER" id="PTHR42879:SF2">
    <property type="entry name" value="3-OXOACYL-[ACYL-CARRIER-PROTEIN] REDUCTASE FABG"/>
    <property type="match status" value="1"/>
</dbReference>
<name>A0ABQ2WU54_9ALTE</name>
<dbReference type="NCBIfam" id="TIGR01963">
    <property type="entry name" value="PHB_DH"/>
    <property type="match status" value="1"/>
</dbReference>
<dbReference type="SUPFAM" id="SSF51735">
    <property type="entry name" value="NAD(P)-binding Rossmann-fold domains"/>
    <property type="match status" value="1"/>
</dbReference>
<protein>
    <submittedName>
        <fullName evidence="2">3-hydroxybutyrate dehydrogenase</fullName>
    </submittedName>
</protein>
<dbReference type="InterPro" id="IPR002347">
    <property type="entry name" value="SDR_fam"/>
</dbReference>
<dbReference type="EMBL" id="BMYR01000012">
    <property type="protein sequence ID" value="GGW70314.1"/>
    <property type="molecule type" value="Genomic_DNA"/>
</dbReference>
<dbReference type="PROSITE" id="PS00061">
    <property type="entry name" value="ADH_SHORT"/>
    <property type="match status" value="1"/>
</dbReference>
<dbReference type="PRINTS" id="PR00080">
    <property type="entry name" value="SDRFAMILY"/>
</dbReference>
<dbReference type="PANTHER" id="PTHR42879">
    <property type="entry name" value="3-OXOACYL-(ACYL-CARRIER-PROTEIN) REDUCTASE"/>
    <property type="match status" value="1"/>
</dbReference>
<comment type="caution">
    <text evidence="2">The sequence shown here is derived from an EMBL/GenBank/DDBJ whole genome shotgun (WGS) entry which is preliminary data.</text>
</comment>
<evidence type="ECO:0000256" key="1">
    <source>
        <dbReference type="ARBA" id="ARBA00006484"/>
    </source>
</evidence>
<dbReference type="InterPro" id="IPR020904">
    <property type="entry name" value="Sc_DH/Rdtase_CS"/>
</dbReference>
<dbReference type="Gene3D" id="3.40.50.720">
    <property type="entry name" value="NAD(P)-binding Rossmann-like Domain"/>
    <property type="match status" value="1"/>
</dbReference>
<evidence type="ECO:0000313" key="3">
    <source>
        <dbReference type="Proteomes" id="UP000634667"/>
    </source>
</evidence>
<proteinExistence type="inferred from homology"/>
<accession>A0ABQ2WU54</accession>
<keyword evidence="3" id="KW-1185">Reference proteome</keyword>
<evidence type="ECO:0000313" key="2">
    <source>
        <dbReference type="EMBL" id="GGW70314.1"/>
    </source>
</evidence>
<gene>
    <name evidence="2" type="primary">hbdH1</name>
    <name evidence="2" type="ORF">GCM10008111_28100</name>
</gene>
<dbReference type="NCBIfam" id="NF009093">
    <property type="entry name" value="PRK12429.1"/>
    <property type="match status" value="1"/>
</dbReference>
<dbReference type="Proteomes" id="UP000634667">
    <property type="component" value="Unassembled WGS sequence"/>
</dbReference>
<sequence length="253" mass="27621">MENTMRIVITGATGGIGFAIAETFAKQGHAVVLADLNENALQQKTTSLIAQGWQADYCVLDVTNQRQIADCAARFPADVLINNAGIQHVARLEDFPPEQWQLLLNVMLTGPAMLTRAMLPLMRERNYGRVINIGSIHALVASPFKSAYVAAKHGLLGFSKVIALENADKNFTINTICPAYVKTPLVEKQIAAQAKEHNLTEQQVIEQIMLAPMPQKAFIDVSEIAETAIFLCQDAAKHITAQTLVLDGGWTAR</sequence>
<dbReference type="InterPro" id="IPR011294">
    <property type="entry name" value="3-OHbutyrate_DH"/>
</dbReference>
<dbReference type="InterPro" id="IPR036291">
    <property type="entry name" value="NAD(P)-bd_dom_sf"/>
</dbReference>
<reference evidence="3" key="1">
    <citation type="journal article" date="2019" name="Int. J. Syst. Evol. Microbiol.">
        <title>The Global Catalogue of Microorganisms (GCM) 10K type strain sequencing project: providing services to taxonomists for standard genome sequencing and annotation.</title>
        <authorList>
            <consortium name="The Broad Institute Genomics Platform"/>
            <consortium name="The Broad Institute Genome Sequencing Center for Infectious Disease"/>
            <person name="Wu L."/>
            <person name="Ma J."/>
        </authorList>
    </citation>
    <scope>NUCLEOTIDE SEQUENCE [LARGE SCALE GENOMIC DNA]</scope>
    <source>
        <strain evidence="3">KCTC 23723</strain>
    </source>
</reference>
<organism evidence="2 3">
    <name type="scientific">Alishewanella tabrizica</name>
    <dbReference type="NCBI Taxonomy" id="671278"/>
    <lineage>
        <taxon>Bacteria</taxon>
        <taxon>Pseudomonadati</taxon>
        <taxon>Pseudomonadota</taxon>
        <taxon>Gammaproteobacteria</taxon>
        <taxon>Alteromonadales</taxon>
        <taxon>Alteromonadaceae</taxon>
        <taxon>Alishewanella</taxon>
    </lineage>
</organism>
<dbReference type="Pfam" id="PF13561">
    <property type="entry name" value="adh_short_C2"/>
    <property type="match status" value="1"/>
</dbReference>
<dbReference type="PRINTS" id="PR00081">
    <property type="entry name" value="GDHRDH"/>
</dbReference>